<dbReference type="InterPro" id="IPR015943">
    <property type="entry name" value="WD40/YVTN_repeat-like_dom_sf"/>
</dbReference>
<dbReference type="OrthoDB" id="4096at2759"/>
<keyword evidence="11" id="KW-1185">Reference proteome</keyword>
<dbReference type="InterPro" id="IPR053826">
    <property type="entry name" value="WDR75"/>
</dbReference>
<dbReference type="GO" id="GO:0003723">
    <property type="term" value="F:RNA binding"/>
    <property type="evidence" value="ECO:0007669"/>
    <property type="project" value="InterPro"/>
</dbReference>
<dbReference type="SUPFAM" id="SSF63829">
    <property type="entry name" value="Calcium-dependent phosphotriesterase"/>
    <property type="match status" value="1"/>
</dbReference>
<reference evidence="10 11" key="2">
    <citation type="journal article" date="2007" name="BMC Biol.">
        <title>A 100%-complete sequence reveals unusually simple genomic features in the hot-spring red alga Cyanidioschyzon merolae.</title>
        <authorList>
            <person name="Nozaki H."/>
            <person name="Takano H."/>
            <person name="Misumi O."/>
            <person name="Terasawa K."/>
            <person name="Matsuzaki M."/>
            <person name="Maruyama S."/>
            <person name="Nishida K."/>
            <person name="Yagisawa F."/>
            <person name="Yoshida Y."/>
            <person name="Fujiwara T."/>
            <person name="Takio S."/>
            <person name="Tamura K."/>
            <person name="Chung S.J."/>
            <person name="Nakamura S."/>
            <person name="Kuroiwa H."/>
            <person name="Tanaka K."/>
            <person name="Sato N."/>
            <person name="Kuroiwa T."/>
        </authorList>
    </citation>
    <scope>NUCLEOTIDE SEQUENCE [LARGE SCALE GENOMIC DNA]</scope>
    <source>
        <strain evidence="10 11">10D</strain>
    </source>
</reference>
<dbReference type="GeneID" id="16998211"/>
<feature type="region of interest" description="Disordered" evidence="9">
    <location>
        <begin position="949"/>
        <end position="975"/>
    </location>
</feature>
<accession>M1UXW6</accession>
<dbReference type="InterPro" id="IPR036322">
    <property type="entry name" value="WD40_repeat_dom_sf"/>
</dbReference>
<dbReference type="Gene3D" id="2.130.10.10">
    <property type="entry name" value="YVTN repeat-like/Quinoprotein amine dehydrogenase"/>
    <property type="match status" value="2"/>
</dbReference>
<dbReference type="EMBL" id="AP006502">
    <property type="protein sequence ID" value="BAM83381.1"/>
    <property type="molecule type" value="Genomic_DNA"/>
</dbReference>
<dbReference type="RefSeq" id="XP_005539417.1">
    <property type="nucleotide sequence ID" value="XM_005539360.1"/>
</dbReference>
<feature type="compositionally biased region" description="Low complexity" evidence="9">
    <location>
        <begin position="182"/>
        <end position="198"/>
    </location>
</feature>
<organism evidence="10 11">
    <name type="scientific">Cyanidioschyzon merolae (strain NIES-3377 / 10D)</name>
    <name type="common">Unicellular red alga</name>
    <dbReference type="NCBI Taxonomy" id="280699"/>
    <lineage>
        <taxon>Eukaryota</taxon>
        <taxon>Rhodophyta</taxon>
        <taxon>Bangiophyceae</taxon>
        <taxon>Cyanidiales</taxon>
        <taxon>Cyanidiaceae</taxon>
        <taxon>Cyanidioschyzon</taxon>
    </lineage>
</organism>
<dbReference type="PROSITE" id="PS50082">
    <property type="entry name" value="WD_REPEATS_2"/>
    <property type="match status" value="1"/>
</dbReference>
<evidence type="ECO:0000256" key="5">
    <source>
        <dbReference type="ARBA" id="ARBA00022737"/>
    </source>
</evidence>
<dbReference type="HOGENOM" id="CLU_298853_0_0_1"/>
<dbReference type="InterPro" id="IPR001680">
    <property type="entry name" value="WD40_rpt"/>
</dbReference>
<evidence type="ECO:0000256" key="3">
    <source>
        <dbReference type="ARBA" id="ARBA00022552"/>
    </source>
</evidence>
<evidence type="ECO:0000256" key="1">
    <source>
        <dbReference type="ARBA" id="ARBA00004604"/>
    </source>
</evidence>
<feature type="compositionally biased region" description="Polar residues" evidence="9">
    <location>
        <begin position="953"/>
        <end position="966"/>
    </location>
</feature>
<dbReference type="PANTHER" id="PTHR44215">
    <property type="entry name" value="WD REPEAT-CONTAINING PROTEIN 75"/>
    <property type="match status" value="1"/>
</dbReference>
<gene>
    <name evidence="10" type="ORF">CYME_CMT444C</name>
</gene>
<dbReference type="GO" id="GO:0045943">
    <property type="term" value="P:positive regulation of transcription by RNA polymerase I"/>
    <property type="evidence" value="ECO:0007669"/>
    <property type="project" value="InterPro"/>
</dbReference>
<feature type="repeat" description="WD" evidence="8">
    <location>
        <begin position="72"/>
        <end position="115"/>
    </location>
</feature>
<dbReference type="STRING" id="280699.M1UXW6"/>
<dbReference type="SMART" id="SM00320">
    <property type="entry name" value="WD40"/>
    <property type="match status" value="4"/>
</dbReference>
<comment type="subcellular location">
    <subcellularLocation>
        <location evidence="1">Nucleus</location>
        <location evidence="1">Nucleolus</location>
    </subcellularLocation>
</comment>
<evidence type="ECO:0000256" key="6">
    <source>
        <dbReference type="ARBA" id="ARBA00023163"/>
    </source>
</evidence>
<evidence type="ECO:0000256" key="4">
    <source>
        <dbReference type="ARBA" id="ARBA00022574"/>
    </source>
</evidence>
<reference evidence="10 11" key="1">
    <citation type="journal article" date="2004" name="Nature">
        <title>Genome sequence of the ultrasmall unicellular red alga Cyanidioschyzon merolae 10D.</title>
        <authorList>
            <person name="Matsuzaki M."/>
            <person name="Misumi O."/>
            <person name="Shin-i T."/>
            <person name="Maruyama S."/>
            <person name="Takahara M."/>
            <person name="Miyagishima S."/>
            <person name="Mori T."/>
            <person name="Nishida K."/>
            <person name="Yagisawa F."/>
            <person name="Nishida K."/>
            <person name="Yoshida Y."/>
            <person name="Nishimura Y."/>
            <person name="Nakao S."/>
            <person name="Kobayashi T."/>
            <person name="Momoyama Y."/>
            <person name="Higashiyama T."/>
            <person name="Minoda A."/>
            <person name="Sano M."/>
            <person name="Nomoto H."/>
            <person name="Oishi K."/>
            <person name="Hayashi H."/>
            <person name="Ohta F."/>
            <person name="Nishizaka S."/>
            <person name="Haga S."/>
            <person name="Miura S."/>
            <person name="Morishita T."/>
            <person name="Kabeya Y."/>
            <person name="Terasawa K."/>
            <person name="Suzuki Y."/>
            <person name="Ishii Y."/>
            <person name="Asakawa S."/>
            <person name="Takano H."/>
            <person name="Ohta N."/>
            <person name="Kuroiwa H."/>
            <person name="Tanaka K."/>
            <person name="Shimizu N."/>
            <person name="Sugano S."/>
            <person name="Sato N."/>
            <person name="Nozaki H."/>
            <person name="Ogasawara N."/>
            <person name="Kohara Y."/>
            <person name="Kuroiwa T."/>
        </authorList>
    </citation>
    <scope>NUCLEOTIDE SEQUENCE [LARGE SCALE GENOMIC DNA]</scope>
    <source>
        <strain evidence="10 11">10D</strain>
    </source>
</reference>
<dbReference type="GO" id="GO:2000234">
    <property type="term" value="P:positive regulation of rRNA processing"/>
    <property type="evidence" value="ECO:0007669"/>
    <property type="project" value="TreeGrafter"/>
</dbReference>
<keyword evidence="3" id="KW-0698">rRNA processing</keyword>
<dbReference type="KEGG" id="cme:CYME_CMT444C"/>
<evidence type="ECO:0000256" key="8">
    <source>
        <dbReference type="PROSITE-ProRule" id="PRU00221"/>
    </source>
</evidence>
<dbReference type="Pfam" id="PF00400">
    <property type="entry name" value="WD40"/>
    <property type="match status" value="1"/>
</dbReference>
<dbReference type="PANTHER" id="PTHR44215:SF1">
    <property type="entry name" value="WD REPEAT-CONTAINING PROTEIN 75"/>
    <property type="match status" value="1"/>
</dbReference>
<evidence type="ECO:0000313" key="10">
    <source>
        <dbReference type="EMBL" id="BAM83381.1"/>
    </source>
</evidence>
<keyword evidence="5" id="KW-0677">Repeat</keyword>
<dbReference type="Proteomes" id="UP000007014">
    <property type="component" value="Chromosome 20"/>
</dbReference>
<sequence>MVQEYPAWASFGTGWQGAGALAPTAAAFISQGRLVLVPQGRSLNVYRHGLTSWPGSSPSETTGTALILQRRLQAHEGRVTGVDVLAPVNVFQAVSASLDGTLRVWDLEEGTLLRTIDLGVPLWRCLVDSQQGRTCYVLASASDGTAAALAMNWSERATVSRAPIQTQAIGPEVDRPVHMATAASSDAGPASSAQPSGSNERKHLSRAAARACFVARVDLRTGRWKTLFQLPFGEACMDLSADGQLLVASSGNQLYVWRSGAPGDVRRWEHTGAPVTTLSIDAKRERVAVGDSSGVISVYQLQSLFQSVDSEQKQHSQGAPLRQRWHWHARPVRALCFGPGSSSTTLFSGGHEGVLVEWHLHQIGNLQPTKRFYPRLGGPIQGIAVEPQTQTAALTLYPGSLIVVHLPSYSSRTLLRTVIAPFPGSDRQEAVASELRSDAKTRPGSATRQVGASLDPILNVHCRMQTVSLMPAVCLASKPGTVEPMLVYSSPDGALCVYDIIRDSVTDVLRVTTAPPVAIARNPRAYPFAFHLDESGCFLVTSEEKTPLGERWLNMASLEARTSRQVCLRFWCIPPAAAKASVTDTNEAELQLRPCESVTLLHRDPLVLLAVRHSQAFSLDCSGTWAVWQWTLGNVAGTPVQDTSQAIWSVHAFSTTKLRCPVRLVAALLTRDASLLVTLRADGVLQIFAVQETLQLVHQEAVSELVHHFLSSGDVIGASQAPLMQLDALEVVASGQLLISVRGERMPPQLVVYDMARAQVRWRLVLAADAVAALTPTAALATLTNEASIPMDVFAVALASIPAVLLFRALGEPTPMAIWRLPSGTRPRILLTHPLVPLAVLDDDAHLHLPEGPLDPFAEEDMAVLRMALLTRSQEEAWRESQAPSWFEHLPTEDPLEPPRVQVSPQVPVESLLSDTVPAFMSLETCLDALLGHPGTQMPASQTAATVEEPAQLSVSSSGAQRSLHSPQEPPESTLHIPLGPEAVANILGGHGARFRQLRLQRLSG</sequence>
<evidence type="ECO:0000256" key="2">
    <source>
        <dbReference type="ARBA" id="ARBA00022517"/>
    </source>
</evidence>
<keyword evidence="6" id="KW-0804">Transcription</keyword>
<feature type="region of interest" description="Disordered" evidence="9">
    <location>
        <begin position="182"/>
        <end position="201"/>
    </location>
</feature>
<keyword evidence="7" id="KW-0539">Nucleus</keyword>
<keyword evidence="4 8" id="KW-0853">WD repeat</keyword>
<evidence type="ECO:0000256" key="9">
    <source>
        <dbReference type="SAM" id="MobiDB-lite"/>
    </source>
</evidence>
<dbReference type="GO" id="GO:0006364">
    <property type="term" value="P:rRNA processing"/>
    <property type="evidence" value="ECO:0007669"/>
    <property type="project" value="UniProtKB-KW"/>
</dbReference>
<dbReference type="AlphaFoldDB" id="M1UXW6"/>
<dbReference type="PROSITE" id="PS00678">
    <property type="entry name" value="WD_REPEATS_1"/>
    <property type="match status" value="1"/>
</dbReference>
<dbReference type="InterPro" id="IPR019775">
    <property type="entry name" value="WD40_repeat_CS"/>
</dbReference>
<dbReference type="Gramene" id="CMT444CT">
    <property type="protein sequence ID" value="CMT444CT"/>
    <property type="gene ID" value="CMT444C"/>
</dbReference>
<evidence type="ECO:0000256" key="7">
    <source>
        <dbReference type="ARBA" id="ARBA00023242"/>
    </source>
</evidence>
<name>M1UXW6_CYAM1</name>
<proteinExistence type="predicted"/>
<protein>
    <submittedName>
        <fullName evidence="10">Uncharacterized protein</fullName>
    </submittedName>
</protein>
<keyword evidence="2" id="KW-0690">Ribosome biogenesis</keyword>
<dbReference type="SUPFAM" id="SSF50978">
    <property type="entry name" value="WD40 repeat-like"/>
    <property type="match status" value="1"/>
</dbReference>
<evidence type="ECO:0000313" key="11">
    <source>
        <dbReference type="Proteomes" id="UP000007014"/>
    </source>
</evidence>
<dbReference type="GO" id="GO:0032040">
    <property type="term" value="C:small-subunit processome"/>
    <property type="evidence" value="ECO:0007669"/>
    <property type="project" value="InterPro"/>
</dbReference>